<evidence type="ECO:0000313" key="4">
    <source>
        <dbReference type="Proteomes" id="UP000092177"/>
    </source>
</evidence>
<dbReference type="VEuPathDB" id="FungiDB:CH63R_09232"/>
<name>A0A1B7Y6S1_COLHI</name>
<keyword evidence="2" id="KW-0732">Signal</keyword>
<feature type="chain" id="PRO_5008601384" evidence="2">
    <location>
        <begin position="27"/>
        <end position="255"/>
    </location>
</feature>
<sequence>MRTSRTFRALSKKPLLLSLSPWYVLTLDCTALVPDFSRNTLTHSLDTATLPRVSPQSKIRLVPVALPSKRNLCKTMFPSLQTHGDITAHSPPLGSLLPPPATFIRIAPRLSSLTHHPSSNAHSLSWNMYARTEKQTTHTHDRSTEAPAAPASIQHTFHPPIPPIPSDRPDRPQHPHCAPRATASLPSSPVSSVRGDTAGPKSSPKMQSPKSQSPQKGPITSQTSPVALHHCRISPTRVDPKVRRARDAQKTHTTG</sequence>
<feature type="signal peptide" evidence="2">
    <location>
        <begin position="1"/>
        <end position="26"/>
    </location>
</feature>
<dbReference type="RefSeq" id="XP_018156229.1">
    <property type="nucleotide sequence ID" value="XM_018304206.1"/>
</dbReference>
<proteinExistence type="predicted"/>
<dbReference type="Proteomes" id="UP000092177">
    <property type="component" value="Chromosome 6"/>
</dbReference>
<keyword evidence="4" id="KW-1185">Reference proteome</keyword>
<feature type="compositionally biased region" description="Basic and acidic residues" evidence="1">
    <location>
        <begin position="238"/>
        <end position="255"/>
    </location>
</feature>
<dbReference type="GeneID" id="28868313"/>
<dbReference type="KEGG" id="chig:CH63R_09232"/>
<comment type="caution">
    <text evidence="3">The sequence shown here is derived from an EMBL/GenBank/DDBJ whole genome shotgun (WGS) entry which is preliminary data.</text>
</comment>
<organism evidence="3 4">
    <name type="scientific">Colletotrichum higginsianum (strain IMI 349063)</name>
    <name type="common">Crucifer anthracnose fungus</name>
    <dbReference type="NCBI Taxonomy" id="759273"/>
    <lineage>
        <taxon>Eukaryota</taxon>
        <taxon>Fungi</taxon>
        <taxon>Dikarya</taxon>
        <taxon>Ascomycota</taxon>
        <taxon>Pezizomycotina</taxon>
        <taxon>Sordariomycetes</taxon>
        <taxon>Hypocreomycetidae</taxon>
        <taxon>Glomerellales</taxon>
        <taxon>Glomerellaceae</taxon>
        <taxon>Colletotrichum</taxon>
        <taxon>Colletotrichum destructivum species complex</taxon>
    </lineage>
</organism>
<dbReference type="AlphaFoldDB" id="A0A1B7Y6S1"/>
<evidence type="ECO:0000256" key="1">
    <source>
        <dbReference type="SAM" id="MobiDB-lite"/>
    </source>
</evidence>
<feature type="compositionally biased region" description="Low complexity" evidence="1">
    <location>
        <begin position="200"/>
        <end position="216"/>
    </location>
</feature>
<accession>A0A1B7Y6S1</accession>
<gene>
    <name evidence="3" type="ORF">CH63R_09232</name>
</gene>
<evidence type="ECO:0000313" key="3">
    <source>
        <dbReference type="EMBL" id="OBR07711.1"/>
    </source>
</evidence>
<dbReference type="EMBL" id="LTAN01000006">
    <property type="protein sequence ID" value="OBR07711.1"/>
    <property type="molecule type" value="Genomic_DNA"/>
</dbReference>
<protein>
    <submittedName>
        <fullName evidence="3">Uncharacterized protein</fullName>
    </submittedName>
</protein>
<feature type="region of interest" description="Disordered" evidence="1">
    <location>
        <begin position="134"/>
        <end position="255"/>
    </location>
</feature>
<feature type="compositionally biased region" description="Basic and acidic residues" evidence="1">
    <location>
        <begin position="134"/>
        <end position="144"/>
    </location>
</feature>
<reference evidence="4" key="1">
    <citation type="journal article" date="2017" name="BMC Genomics">
        <title>Gapless genome assembly of Colletotrichum higginsianum reveals chromosome structure and association of transposable elements with secondary metabolite gene clusters.</title>
        <authorList>
            <person name="Dallery J.-F."/>
            <person name="Lapalu N."/>
            <person name="Zampounis A."/>
            <person name="Pigne S."/>
            <person name="Luyten I."/>
            <person name="Amselem J."/>
            <person name="Wittenberg A.H.J."/>
            <person name="Zhou S."/>
            <person name="de Queiroz M.V."/>
            <person name="Robin G.P."/>
            <person name="Auger A."/>
            <person name="Hainaut M."/>
            <person name="Henrissat B."/>
            <person name="Kim K.-T."/>
            <person name="Lee Y.-H."/>
            <person name="Lespinet O."/>
            <person name="Schwartz D.C."/>
            <person name="Thon M.R."/>
            <person name="O'Connell R.J."/>
        </authorList>
    </citation>
    <scope>NUCLEOTIDE SEQUENCE [LARGE SCALE GENOMIC DNA]</scope>
    <source>
        <strain evidence="4">IMI 349063</strain>
    </source>
</reference>
<evidence type="ECO:0000256" key="2">
    <source>
        <dbReference type="SAM" id="SignalP"/>
    </source>
</evidence>